<dbReference type="EMBL" id="KL197748">
    <property type="protein sequence ID" value="KDQ51471.1"/>
    <property type="molecule type" value="Genomic_DNA"/>
</dbReference>
<protein>
    <submittedName>
        <fullName evidence="1">Uncharacterized protein</fullName>
    </submittedName>
</protein>
<dbReference type="AlphaFoldDB" id="A0A067PMB8"/>
<evidence type="ECO:0000313" key="2">
    <source>
        <dbReference type="Proteomes" id="UP000027265"/>
    </source>
</evidence>
<accession>A0A067PMB8</accession>
<reference evidence="2" key="1">
    <citation type="journal article" date="2014" name="Proc. Natl. Acad. Sci. U.S.A.">
        <title>Extensive sampling of basidiomycete genomes demonstrates inadequacy of the white-rot/brown-rot paradigm for wood decay fungi.</title>
        <authorList>
            <person name="Riley R."/>
            <person name="Salamov A.A."/>
            <person name="Brown D.W."/>
            <person name="Nagy L.G."/>
            <person name="Floudas D."/>
            <person name="Held B.W."/>
            <person name="Levasseur A."/>
            <person name="Lombard V."/>
            <person name="Morin E."/>
            <person name="Otillar R."/>
            <person name="Lindquist E.A."/>
            <person name="Sun H."/>
            <person name="LaButti K.M."/>
            <person name="Schmutz J."/>
            <person name="Jabbour D."/>
            <person name="Luo H."/>
            <person name="Baker S.E."/>
            <person name="Pisabarro A.G."/>
            <person name="Walton J.D."/>
            <person name="Blanchette R.A."/>
            <person name="Henrissat B."/>
            <person name="Martin F."/>
            <person name="Cullen D."/>
            <person name="Hibbett D.S."/>
            <person name="Grigoriev I.V."/>
        </authorList>
    </citation>
    <scope>NUCLEOTIDE SEQUENCE [LARGE SCALE GENOMIC DNA]</scope>
    <source>
        <strain evidence="2">MUCL 33604</strain>
    </source>
</reference>
<keyword evidence="2" id="KW-1185">Reference proteome</keyword>
<dbReference type="HOGENOM" id="CLU_2419010_0_0_1"/>
<sequence length="92" mass="9844">GVLGQKLTLVECLTELKGFMIELGSIGQTVREMEEGDSETVLHLLSVGATEMPTGSGRETPEGRTVAFVNRVNVVALGLTGLKAFRERQGKV</sequence>
<feature type="non-terminal residue" evidence="1">
    <location>
        <position position="1"/>
    </location>
</feature>
<feature type="non-terminal residue" evidence="1">
    <location>
        <position position="92"/>
    </location>
</feature>
<dbReference type="Proteomes" id="UP000027265">
    <property type="component" value="Unassembled WGS sequence"/>
</dbReference>
<gene>
    <name evidence="1" type="ORF">JAAARDRAFT_92560</name>
</gene>
<dbReference type="OrthoDB" id="3360715at2759"/>
<dbReference type="InParanoid" id="A0A067PMB8"/>
<organism evidence="1 2">
    <name type="scientific">Jaapia argillacea MUCL 33604</name>
    <dbReference type="NCBI Taxonomy" id="933084"/>
    <lineage>
        <taxon>Eukaryota</taxon>
        <taxon>Fungi</taxon>
        <taxon>Dikarya</taxon>
        <taxon>Basidiomycota</taxon>
        <taxon>Agaricomycotina</taxon>
        <taxon>Agaricomycetes</taxon>
        <taxon>Agaricomycetidae</taxon>
        <taxon>Jaapiales</taxon>
        <taxon>Jaapiaceae</taxon>
        <taxon>Jaapia</taxon>
    </lineage>
</organism>
<evidence type="ECO:0000313" key="1">
    <source>
        <dbReference type="EMBL" id="KDQ51471.1"/>
    </source>
</evidence>
<name>A0A067PMB8_9AGAM</name>
<proteinExistence type="predicted"/>
<dbReference type="STRING" id="933084.A0A067PMB8"/>